<keyword evidence="2 4" id="KW-0560">Oxidoreductase</keyword>
<dbReference type="InterPro" id="IPR029510">
    <property type="entry name" value="Ald_DH_CS_GLU"/>
</dbReference>
<dbReference type="GO" id="GO:0004029">
    <property type="term" value="F:aldehyde dehydrogenase (NAD+) activity"/>
    <property type="evidence" value="ECO:0007669"/>
    <property type="project" value="TreeGrafter"/>
</dbReference>
<dbReference type="PROSITE" id="PS00070">
    <property type="entry name" value="ALDEHYDE_DEHYDR_CYS"/>
    <property type="match status" value="1"/>
</dbReference>
<evidence type="ECO:0000256" key="2">
    <source>
        <dbReference type="ARBA" id="ARBA00023002"/>
    </source>
</evidence>
<dbReference type="SUPFAM" id="SSF53720">
    <property type="entry name" value="ALDH-like"/>
    <property type="match status" value="1"/>
</dbReference>
<evidence type="ECO:0000256" key="4">
    <source>
        <dbReference type="PIRNR" id="PIRNR036492"/>
    </source>
</evidence>
<dbReference type="PIRSF" id="PIRSF036492">
    <property type="entry name" value="ALDH"/>
    <property type="match status" value="1"/>
</dbReference>
<dbReference type="InterPro" id="IPR016162">
    <property type="entry name" value="Ald_DH_N"/>
</dbReference>
<evidence type="ECO:0000256" key="6">
    <source>
        <dbReference type="PROSITE-ProRule" id="PRU10007"/>
    </source>
</evidence>
<comment type="similarity">
    <text evidence="1 4 7">Belongs to the aldehyde dehydrogenase family.</text>
</comment>
<dbReference type="InterPro" id="IPR016160">
    <property type="entry name" value="Ald_DH_CS_CYS"/>
</dbReference>
<dbReference type="Gene3D" id="3.40.309.10">
    <property type="entry name" value="Aldehyde Dehydrogenase, Chain A, domain 2"/>
    <property type="match status" value="1"/>
</dbReference>
<dbReference type="FunFam" id="3.40.309.10:FF:000003">
    <property type="entry name" value="Aldehyde dehydrogenase"/>
    <property type="match status" value="1"/>
</dbReference>
<accession>A0AA44BQ77</accession>
<feature type="domain" description="Aldehyde dehydrogenase" evidence="8">
    <location>
        <begin position="9"/>
        <end position="428"/>
    </location>
</feature>
<dbReference type="EMBL" id="SWRJ01000001">
    <property type="protein sequence ID" value="NFI20455.1"/>
    <property type="molecule type" value="Genomic_DNA"/>
</dbReference>
<evidence type="ECO:0000313" key="9">
    <source>
        <dbReference type="EMBL" id="NFI20455.1"/>
    </source>
</evidence>
<keyword evidence="3" id="KW-0520">NAD</keyword>
<dbReference type="InterPro" id="IPR016161">
    <property type="entry name" value="Ald_DH/histidinol_DH"/>
</dbReference>
<name>A0AA44BQ77_CLOBO</name>
<dbReference type="FunFam" id="3.40.605.10:FF:000004">
    <property type="entry name" value="Aldehyde dehydrogenase"/>
    <property type="match status" value="1"/>
</dbReference>
<protein>
    <recommendedName>
        <fullName evidence="4">Aldehyde dehydrogenase</fullName>
    </recommendedName>
</protein>
<dbReference type="InterPro" id="IPR012394">
    <property type="entry name" value="Aldehyde_DH_NAD(P)"/>
</dbReference>
<evidence type="ECO:0000256" key="7">
    <source>
        <dbReference type="RuleBase" id="RU003345"/>
    </source>
</evidence>
<dbReference type="AlphaFoldDB" id="A0AA44BQ77"/>
<feature type="active site" evidence="5 6">
    <location>
        <position position="210"/>
    </location>
</feature>
<evidence type="ECO:0000259" key="8">
    <source>
        <dbReference type="Pfam" id="PF00171"/>
    </source>
</evidence>
<dbReference type="CDD" id="cd07136">
    <property type="entry name" value="ALDH_YwdH-P39616"/>
    <property type="match status" value="1"/>
</dbReference>
<comment type="caution">
    <text evidence="9">The sequence shown here is derived from an EMBL/GenBank/DDBJ whole genome shotgun (WGS) entry which is preliminary data.</text>
</comment>
<evidence type="ECO:0000256" key="5">
    <source>
        <dbReference type="PIRSR" id="PIRSR036492-1"/>
    </source>
</evidence>
<reference evidence="9 10" key="1">
    <citation type="submission" date="2019-04" db="EMBL/GenBank/DDBJ databases">
        <title>Genome sequencing of Clostridium botulinum Groups I-IV and Clostridium butyricum.</title>
        <authorList>
            <person name="Brunt J."/>
            <person name="Van Vliet A.H.M."/>
            <person name="Stringer S.C."/>
            <person name="Carter A.T."/>
            <person name="Peck M.W."/>
        </authorList>
    </citation>
    <scope>NUCLEOTIDE SEQUENCE [LARGE SCALE GENOMIC DNA]</scope>
    <source>
        <strain evidence="9 10">IFR 15/034</strain>
    </source>
</reference>
<dbReference type="InterPro" id="IPR016163">
    <property type="entry name" value="Ald_DH_C"/>
</dbReference>
<dbReference type="InterPro" id="IPR015590">
    <property type="entry name" value="Aldehyde_DH_dom"/>
</dbReference>
<gene>
    <name evidence="9" type="ORF">FC964_03490</name>
</gene>
<organism evidence="9 10">
    <name type="scientific">Clostridium botulinum</name>
    <dbReference type="NCBI Taxonomy" id="1491"/>
    <lineage>
        <taxon>Bacteria</taxon>
        <taxon>Bacillati</taxon>
        <taxon>Bacillota</taxon>
        <taxon>Clostridia</taxon>
        <taxon>Eubacteriales</taxon>
        <taxon>Clostridiaceae</taxon>
        <taxon>Clostridium</taxon>
    </lineage>
</organism>
<sequence length="456" mass="51602">MENIRNILEKQKSFFDKGYTKDINFRIEALKKLKHNIKINENNIFKALKIDLNKSEFETFITEIGIVYDEINGAIKNIKKWSKPKKVKTPITNFLASSYIYNEPYGVALIMSPWNYPFQLIMAPLVGAISAGNCVLLKPSELAIETEKIIVKIIKDTFSDEYIGVITGGIEESTALLKEKFDYIFYTGGINVGKIVMRAAAEHLTPITLELGGKSPCIVDKDANIDLAARRIAWGKFLNAGQTCVAPDYLVVHRNIKEKLISSIENYIVEFFGENTFESEDYPRIINERHFKRLEGYLKEGKIVSGGNTDINNLYIEPTIIEGINFENRIMEEEIFGPIFPVIEFENIDKVIDIVKNNPKPLALYYFSENKEKQEFIIKNISFGGGCINDTIMHLSTSTLPFGGVGSSGIGGYHGRASFDTFSHKKSILKKSNLIDVKIRYAPFKGKINLAKRLFK</sequence>
<dbReference type="Proteomes" id="UP000482543">
    <property type="component" value="Unassembled WGS sequence"/>
</dbReference>
<dbReference type="GO" id="GO:0006081">
    <property type="term" value="P:aldehyde metabolic process"/>
    <property type="evidence" value="ECO:0007669"/>
    <property type="project" value="InterPro"/>
</dbReference>
<evidence type="ECO:0000313" key="10">
    <source>
        <dbReference type="Proteomes" id="UP000482543"/>
    </source>
</evidence>
<proteinExistence type="inferred from homology"/>
<dbReference type="PANTHER" id="PTHR43570">
    <property type="entry name" value="ALDEHYDE DEHYDROGENASE"/>
    <property type="match status" value="1"/>
</dbReference>
<feature type="active site" evidence="5">
    <location>
        <position position="244"/>
    </location>
</feature>
<dbReference type="PROSITE" id="PS00687">
    <property type="entry name" value="ALDEHYDE_DEHYDR_GLU"/>
    <property type="match status" value="1"/>
</dbReference>
<dbReference type="Gene3D" id="3.40.605.10">
    <property type="entry name" value="Aldehyde Dehydrogenase, Chain A, domain 1"/>
    <property type="match status" value="1"/>
</dbReference>
<evidence type="ECO:0000256" key="1">
    <source>
        <dbReference type="ARBA" id="ARBA00009986"/>
    </source>
</evidence>
<dbReference type="Pfam" id="PF00171">
    <property type="entry name" value="Aldedh"/>
    <property type="match status" value="1"/>
</dbReference>
<dbReference type="PANTHER" id="PTHR43570:SF16">
    <property type="entry name" value="ALDEHYDE DEHYDROGENASE TYPE III, ISOFORM Q"/>
    <property type="match status" value="1"/>
</dbReference>
<dbReference type="GO" id="GO:0005737">
    <property type="term" value="C:cytoplasm"/>
    <property type="evidence" value="ECO:0007669"/>
    <property type="project" value="TreeGrafter"/>
</dbReference>
<evidence type="ECO:0000256" key="3">
    <source>
        <dbReference type="ARBA" id="ARBA00023027"/>
    </source>
</evidence>